<dbReference type="EMBL" id="NHYD01001886">
    <property type="protein sequence ID" value="PPQ89422.1"/>
    <property type="molecule type" value="Genomic_DNA"/>
</dbReference>
<accession>A0A409XF75</accession>
<keyword evidence="2" id="KW-1185">Reference proteome</keyword>
<reference evidence="1 2" key="1">
    <citation type="journal article" date="2018" name="Evol. Lett.">
        <title>Horizontal gene cluster transfer increased hallucinogenic mushroom diversity.</title>
        <authorList>
            <person name="Reynolds H.T."/>
            <person name="Vijayakumar V."/>
            <person name="Gluck-Thaler E."/>
            <person name="Korotkin H.B."/>
            <person name="Matheny P.B."/>
            <person name="Slot J.C."/>
        </authorList>
    </citation>
    <scope>NUCLEOTIDE SEQUENCE [LARGE SCALE GENOMIC DNA]</scope>
    <source>
        <strain evidence="1 2">2631</strain>
    </source>
</reference>
<evidence type="ECO:0000313" key="1">
    <source>
        <dbReference type="EMBL" id="PPQ89422.1"/>
    </source>
</evidence>
<protein>
    <submittedName>
        <fullName evidence="1">Uncharacterized protein</fullName>
    </submittedName>
</protein>
<proteinExistence type="predicted"/>
<comment type="caution">
    <text evidence="1">The sequence shown here is derived from an EMBL/GenBank/DDBJ whole genome shotgun (WGS) entry which is preliminary data.</text>
</comment>
<dbReference type="Proteomes" id="UP000283269">
    <property type="component" value="Unassembled WGS sequence"/>
</dbReference>
<organism evidence="1 2">
    <name type="scientific">Psilocybe cyanescens</name>
    <dbReference type="NCBI Taxonomy" id="93625"/>
    <lineage>
        <taxon>Eukaryota</taxon>
        <taxon>Fungi</taxon>
        <taxon>Dikarya</taxon>
        <taxon>Basidiomycota</taxon>
        <taxon>Agaricomycotina</taxon>
        <taxon>Agaricomycetes</taxon>
        <taxon>Agaricomycetidae</taxon>
        <taxon>Agaricales</taxon>
        <taxon>Agaricineae</taxon>
        <taxon>Strophariaceae</taxon>
        <taxon>Psilocybe</taxon>
    </lineage>
</organism>
<name>A0A409XF75_PSICY</name>
<dbReference type="InParanoid" id="A0A409XF75"/>
<gene>
    <name evidence="1" type="ORF">CVT25_002188</name>
</gene>
<evidence type="ECO:0000313" key="2">
    <source>
        <dbReference type="Proteomes" id="UP000283269"/>
    </source>
</evidence>
<dbReference type="OrthoDB" id="2564568at2759"/>
<sequence length="86" mass="9496">MTDNCAPALLWTSNCMCTESMFRHYGLCLSCAVGSFTYPLPASEAQVYIDNAVDNCKSNGYTTLDPPVIDSRREALSQFLRFTVGD</sequence>
<dbReference type="AlphaFoldDB" id="A0A409XF75"/>